<dbReference type="GO" id="GO:0005385">
    <property type="term" value="F:zinc ion transmembrane transporter activity"/>
    <property type="evidence" value="ECO:0007669"/>
    <property type="project" value="TreeGrafter"/>
</dbReference>
<keyword evidence="7" id="KW-0406">Ion transport</keyword>
<accession>A0A2P6R0T2</accession>
<keyword evidence="5" id="KW-0864">Zinc transport</keyword>
<dbReference type="InterPro" id="IPR027470">
    <property type="entry name" value="Cation_efflux_CTD"/>
</dbReference>
<feature type="compositionally biased region" description="Basic and acidic residues" evidence="9">
    <location>
        <begin position="167"/>
        <end position="177"/>
    </location>
</feature>
<keyword evidence="5" id="KW-0862">Zinc</keyword>
<feature type="transmembrane region" description="Helical" evidence="10">
    <location>
        <begin position="138"/>
        <end position="160"/>
    </location>
</feature>
<reference evidence="13 14" key="1">
    <citation type="journal article" date="2018" name="Nat. Genet.">
        <title>The Rosa genome provides new insights in the design of modern roses.</title>
        <authorList>
            <person name="Bendahmane M."/>
        </authorList>
    </citation>
    <scope>NUCLEOTIDE SEQUENCE [LARGE SCALE GENOMIC DNA]</scope>
    <source>
        <strain evidence="14">cv. Old Blush</strain>
    </source>
</reference>
<dbReference type="EMBL" id="PDCK01000042">
    <property type="protein sequence ID" value="PRQ40041.1"/>
    <property type="molecule type" value="Genomic_DNA"/>
</dbReference>
<dbReference type="STRING" id="74649.A0A2P6R0T2"/>
<keyword evidence="4 10" id="KW-0812">Transmembrane</keyword>
<feature type="transmembrane region" description="Helical" evidence="10">
    <location>
        <begin position="68"/>
        <end position="86"/>
    </location>
</feature>
<feature type="region of interest" description="Disordered" evidence="9">
    <location>
        <begin position="167"/>
        <end position="192"/>
    </location>
</feature>
<dbReference type="Pfam" id="PF16916">
    <property type="entry name" value="ZT_dimer"/>
    <property type="match status" value="1"/>
</dbReference>
<evidence type="ECO:0000256" key="4">
    <source>
        <dbReference type="ARBA" id="ARBA00022692"/>
    </source>
</evidence>
<dbReference type="PANTHER" id="PTHR11562:SF100">
    <property type="entry name" value="METAL TOLERANCE PROTEIN A2"/>
    <property type="match status" value="1"/>
</dbReference>
<evidence type="ECO:0000256" key="7">
    <source>
        <dbReference type="ARBA" id="ARBA00023065"/>
    </source>
</evidence>
<dbReference type="InterPro" id="IPR050681">
    <property type="entry name" value="CDF/SLC30A"/>
</dbReference>
<dbReference type="OrthoDB" id="9944568at2759"/>
<evidence type="ECO:0000256" key="1">
    <source>
        <dbReference type="ARBA" id="ARBA00004141"/>
    </source>
</evidence>
<evidence type="ECO:0000256" key="3">
    <source>
        <dbReference type="ARBA" id="ARBA00022448"/>
    </source>
</evidence>
<evidence type="ECO:0000259" key="11">
    <source>
        <dbReference type="Pfam" id="PF01545"/>
    </source>
</evidence>
<dbReference type="NCBIfam" id="TIGR01297">
    <property type="entry name" value="CDF"/>
    <property type="match status" value="1"/>
</dbReference>
<feature type="transmembrane region" description="Helical" evidence="10">
    <location>
        <begin position="231"/>
        <end position="252"/>
    </location>
</feature>
<evidence type="ECO:0000259" key="12">
    <source>
        <dbReference type="Pfam" id="PF16916"/>
    </source>
</evidence>
<name>A0A2P6R0T2_ROSCH</name>
<evidence type="ECO:0000256" key="10">
    <source>
        <dbReference type="SAM" id="Phobius"/>
    </source>
</evidence>
<dbReference type="GO" id="GO:0005886">
    <property type="term" value="C:plasma membrane"/>
    <property type="evidence" value="ECO:0007669"/>
    <property type="project" value="TreeGrafter"/>
</dbReference>
<dbReference type="InterPro" id="IPR058533">
    <property type="entry name" value="Cation_efflux_TM"/>
</dbReference>
<organism evidence="13 14">
    <name type="scientific">Rosa chinensis</name>
    <name type="common">China rose</name>
    <dbReference type="NCBI Taxonomy" id="74649"/>
    <lineage>
        <taxon>Eukaryota</taxon>
        <taxon>Viridiplantae</taxon>
        <taxon>Streptophyta</taxon>
        <taxon>Embryophyta</taxon>
        <taxon>Tracheophyta</taxon>
        <taxon>Spermatophyta</taxon>
        <taxon>Magnoliopsida</taxon>
        <taxon>eudicotyledons</taxon>
        <taxon>Gunneridae</taxon>
        <taxon>Pentapetalae</taxon>
        <taxon>rosids</taxon>
        <taxon>fabids</taxon>
        <taxon>Rosales</taxon>
        <taxon>Rosaceae</taxon>
        <taxon>Rosoideae</taxon>
        <taxon>Rosoideae incertae sedis</taxon>
        <taxon>Rosa</taxon>
    </lineage>
</organism>
<feature type="transmembrane region" description="Helical" evidence="10">
    <location>
        <begin position="202"/>
        <end position="224"/>
    </location>
</feature>
<evidence type="ECO:0000313" key="13">
    <source>
        <dbReference type="EMBL" id="PRQ40041.1"/>
    </source>
</evidence>
<proteinExistence type="inferred from homology"/>
<dbReference type="InterPro" id="IPR027469">
    <property type="entry name" value="Cation_efflux_TMD_sf"/>
</dbReference>
<feature type="domain" description="Cation efflux protein transmembrane" evidence="11">
    <location>
        <begin position="37"/>
        <end position="260"/>
    </location>
</feature>
<evidence type="ECO:0000256" key="2">
    <source>
        <dbReference type="ARBA" id="ARBA00008873"/>
    </source>
</evidence>
<protein>
    <submittedName>
        <fullName evidence="13">Putative cation efflux protein</fullName>
    </submittedName>
</protein>
<keyword evidence="6 10" id="KW-1133">Transmembrane helix</keyword>
<dbReference type="Gene3D" id="1.20.1510.10">
    <property type="entry name" value="Cation efflux protein transmembrane domain"/>
    <property type="match status" value="1"/>
</dbReference>
<dbReference type="SUPFAM" id="SSF161111">
    <property type="entry name" value="Cation efflux protein transmembrane domain-like"/>
    <property type="match status" value="1"/>
</dbReference>
<comment type="similarity">
    <text evidence="2">Belongs to the cation diffusion facilitator (CDF) transporter (TC 2.A.4) family. SLC30A subfamily.</text>
</comment>
<keyword evidence="3" id="KW-0813">Transport</keyword>
<dbReference type="GO" id="GO:0005773">
    <property type="term" value="C:vacuole"/>
    <property type="evidence" value="ECO:0007669"/>
    <property type="project" value="TreeGrafter"/>
</dbReference>
<evidence type="ECO:0000256" key="8">
    <source>
        <dbReference type="ARBA" id="ARBA00023136"/>
    </source>
</evidence>
<keyword evidence="8 10" id="KW-0472">Membrane</keyword>
<evidence type="ECO:0000256" key="9">
    <source>
        <dbReference type="SAM" id="MobiDB-lite"/>
    </source>
</evidence>
<sequence length="312" mass="33853">MELGSHSLETNSSNITCREGPCQALTSKYGEASKRKLMIALVASVIFMTVDIVVGIKANSLAIRSDALHVLADVVAFAISVFSVWASGWKATPGKTYGFLRIETLGAFFSILIIWLTAGILIYEAIERLKNGNPGEVKGSLMFIVSTVGLVLNIAMAVLLGHDHNHGNSHGDHHQNEDHDDDDHTDNNGTHHNRRNMNLHGAYLHVLGDIIQSIGVMVTAVVICAKPEWKIADLICTLVFSIAVLATTIGMLRKIVGVLMESTPRGIDTLKLEKALCELDAVVACHELHIWCITPGKNLLTCHLIVNPEANS</sequence>
<comment type="subcellular location">
    <subcellularLocation>
        <location evidence="1">Membrane</location>
        <topology evidence="1">Multi-pass membrane protein</topology>
    </subcellularLocation>
</comment>
<feature type="transmembrane region" description="Helical" evidence="10">
    <location>
        <begin position="37"/>
        <end position="56"/>
    </location>
</feature>
<dbReference type="AlphaFoldDB" id="A0A2P6R0T2"/>
<feature type="transmembrane region" description="Helical" evidence="10">
    <location>
        <begin position="106"/>
        <end position="126"/>
    </location>
</feature>
<dbReference type="PANTHER" id="PTHR11562">
    <property type="entry name" value="CATION EFFLUX PROTEIN/ ZINC TRANSPORTER"/>
    <property type="match status" value="1"/>
</dbReference>
<evidence type="ECO:0000313" key="14">
    <source>
        <dbReference type="Proteomes" id="UP000238479"/>
    </source>
</evidence>
<dbReference type="Gramene" id="PRQ40041">
    <property type="protein sequence ID" value="PRQ40041"/>
    <property type="gene ID" value="RchiOBHm_Chr4g0431771"/>
</dbReference>
<keyword evidence="14" id="KW-1185">Reference proteome</keyword>
<dbReference type="InterPro" id="IPR002524">
    <property type="entry name" value="Cation_efflux"/>
</dbReference>
<comment type="caution">
    <text evidence="13">The sequence shown here is derived from an EMBL/GenBank/DDBJ whole genome shotgun (WGS) entry which is preliminary data.</text>
</comment>
<dbReference type="Pfam" id="PF01545">
    <property type="entry name" value="Cation_efflux"/>
    <property type="match status" value="1"/>
</dbReference>
<feature type="domain" description="Cation efflux protein cytoplasmic" evidence="12">
    <location>
        <begin position="265"/>
        <end position="309"/>
    </location>
</feature>
<dbReference type="Proteomes" id="UP000238479">
    <property type="component" value="Chromosome 4"/>
</dbReference>
<evidence type="ECO:0000256" key="5">
    <source>
        <dbReference type="ARBA" id="ARBA00022906"/>
    </source>
</evidence>
<evidence type="ECO:0000256" key="6">
    <source>
        <dbReference type="ARBA" id="ARBA00022989"/>
    </source>
</evidence>
<gene>
    <name evidence="13" type="ORF">RchiOBHm_Chr4g0431771</name>
</gene>